<dbReference type="InterPro" id="IPR050082">
    <property type="entry name" value="RNA_methyltr_RlmE"/>
</dbReference>
<dbReference type="InterPro" id="IPR029063">
    <property type="entry name" value="SAM-dependent_MTases_sf"/>
</dbReference>
<comment type="similarity">
    <text evidence="1">Belongs to the class I-like SAM-binding methyltransferase superfamily. RNA methyltransferase RlmE family.</text>
</comment>
<feature type="coiled-coil region" evidence="7">
    <location>
        <begin position="54"/>
        <end position="109"/>
    </location>
</feature>
<feature type="compositionally biased region" description="Basic and acidic residues" evidence="8">
    <location>
        <begin position="530"/>
        <end position="541"/>
    </location>
</feature>
<dbReference type="AlphaFoldDB" id="A0AAN7CWU9"/>
<evidence type="ECO:0000313" key="10">
    <source>
        <dbReference type="EMBL" id="KAK4249759.1"/>
    </source>
</evidence>
<sequence>MDSEKRTDMMHDLDIKYQQTIHECDLVVKDEEARRLKLRSMVLRDETSGLRDNLSQKDIRIRDLVEQIDDVRRQLDASQEKSRRQDKVMQSQAREINNLKEELSAFNAVSQDSAKILSEKLALSREVAVLKPELEHLRSQLVHQKDVLAEKLALERQLNTLEVELANEKRAAQRAAHKQDSDNQAEQDLRKRVRELEKELANAKRAAEKNEVENEVESLREQLEGMKTNLGAEKRKVEQLTKSQTKSASEMQEELEQIRQRLEEAKKALAAEKRATQRQAKKEASASNEEVAQLREELEAARKELADQKKAQDKLQKEYEQAQVDAEERQQAAFDKVDRMRNKLRDTREELKKCQAELEKALERATKHSSVATTTVPLKSAGAKANAKKKKPVDEMGMDDKVLLTPGNMDDRPKRPVKKRGFDPSMVGGKSEFSITPFLNKTVNVDESPKLAAENATPTAAVQSRGVEQVAAVEATEGGCEEPATGVASAPEPPATTLVEKRPHGRPRTKPLSDSSPSTKNLTAASRKATRVESTLEKVTEEQDETDSSTNQDQENRSSSSAGSEPPTKTTTTATITTSGAPEKVEPKKKKRKLLGANPTTLFDGGEDEGERVKPIATAVNAAAAAKRPVAGKVGGVKAVAKGPVAAARFGAGAKNAFGSNSNVKPLTHAPSRLALHYYFHRSPQLLRPQLRQIISQTCFYSSASSRWKLRQGADPFARAARVQGLKSRAAFKLLELDSKYHLFRRGRGQVVVDLGYAPGSWSQVAVDRTAPNGTVVGIDIIPAQPPKGVSTIQGNFLSPGVQGMVKQFLVEGDRKRRAERAAARKSKKNEEEREGKEDEAEEGDGGVEVTDRPSYIDLERMAAQESVAERGSSSSASSSPAPEQDRECPARDEGEKPNLRLVDVVLSDMSAPWPQTHGFSINSLSNPYIRMMNTSGIAFKDHAGSMDLCHAALSFASETLKPGGHFVCKFYQGAEDKAFELLLRKMFTKVHREKPESSRSESREAFFVALKRKGEVKLEDIDGQ</sequence>
<evidence type="ECO:0000313" key="11">
    <source>
        <dbReference type="Proteomes" id="UP001303647"/>
    </source>
</evidence>
<dbReference type="InterPro" id="IPR002877">
    <property type="entry name" value="RNA_MeTrfase_FtsJ_dom"/>
</dbReference>
<evidence type="ECO:0000256" key="7">
    <source>
        <dbReference type="SAM" id="Coils"/>
    </source>
</evidence>
<evidence type="ECO:0000256" key="4">
    <source>
        <dbReference type="ARBA" id="ARBA00022679"/>
    </source>
</evidence>
<feature type="compositionally biased region" description="Polar residues" evidence="8">
    <location>
        <begin position="240"/>
        <end position="249"/>
    </location>
</feature>
<evidence type="ECO:0000256" key="2">
    <source>
        <dbReference type="ARBA" id="ARBA00022552"/>
    </source>
</evidence>
<feature type="region of interest" description="Disordered" evidence="8">
    <location>
        <begin position="270"/>
        <end position="292"/>
    </location>
</feature>
<evidence type="ECO:0000259" key="9">
    <source>
        <dbReference type="Pfam" id="PF01728"/>
    </source>
</evidence>
<feature type="region of interest" description="Disordered" evidence="8">
    <location>
        <begin position="400"/>
        <end position="425"/>
    </location>
</feature>
<evidence type="ECO:0000256" key="3">
    <source>
        <dbReference type="ARBA" id="ARBA00022603"/>
    </source>
</evidence>
<feature type="domain" description="Ribosomal RNA methyltransferase FtsJ" evidence="9">
    <location>
        <begin position="727"/>
        <end position="1013"/>
    </location>
</feature>
<dbReference type="GO" id="GO:0005739">
    <property type="term" value="C:mitochondrion"/>
    <property type="evidence" value="ECO:0007669"/>
    <property type="project" value="TreeGrafter"/>
</dbReference>
<name>A0AAN7CWU9_9PEZI</name>
<feature type="compositionally biased region" description="Basic and acidic residues" evidence="8">
    <location>
        <begin position="884"/>
        <end position="897"/>
    </location>
</feature>
<feature type="compositionally biased region" description="Polar residues" evidence="8">
    <location>
        <begin position="548"/>
        <end position="563"/>
    </location>
</feature>
<keyword evidence="3" id="KW-0489">Methyltransferase</keyword>
<feature type="compositionally biased region" description="Low complexity" evidence="8">
    <location>
        <begin position="873"/>
        <end position="883"/>
    </location>
</feature>
<dbReference type="GO" id="GO:0008650">
    <property type="term" value="F:rRNA (uridine-2'-O-)-methyltransferase activity"/>
    <property type="evidence" value="ECO:0007669"/>
    <property type="project" value="TreeGrafter"/>
</dbReference>
<evidence type="ECO:0000256" key="1">
    <source>
        <dbReference type="ARBA" id="ARBA00009258"/>
    </source>
</evidence>
<feature type="region of interest" description="Disordered" evidence="8">
    <location>
        <begin position="227"/>
        <end position="254"/>
    </location>
</feature>
<reference evidence="10" key="1">
    <citation type="journal article" date="2023" name="Mol. Phylogenet. Evol.">
        <title>Genome-scale phylogeny and comparative genomics of the fungal order Sordariales.</title>
        <authorList>
            <person name="Hensen N."/>
            <person name="Bonometti L."/>
            <person name="Westerberg I."/>
            <person name="Brannstrom I.O."/>
            <person name="Guillou S."/>
            <person name="Cros-Aarteil S."/>
            <person name="Calhoun S."/>
            <person name="Haridas S."/>
            <person name="Kuo A."/>
            <person name="Mondo S."/>
            <person name="Pangilinan J."/>
            <person name="Riley R."/>
            <person name="LaButti K."/>
            <person name="Andreopoulos B."/>
            <person name="Lipzen A."/>
            <person name="Chen C."/>
            <person name="Yan M."/>
            <person name="Daum C."/>
            <person name="Ng V."/>
            <person name="Clum A."/>
            <person name="Steindorff A."/>
            <person name="Ohm R.A."/>
            <person name="Martin F."/>
            <person name="Silar P."/>
            <person name="Natvig D.O."/>
            <person name="Lalanne C."/>
            <person name="Gautier V."/>
            <person name="Ament-Velasquez S.L."/>
            <person name="Kruys A."/>
            <person name="Hutchinson M.I."/>
            <person name="Powell A.J."/>
            <person name="Barry K."/>
            <person name="Miller A.N."/>
            <person name="Grigoriev I.V."/>
            <person name="Debuchy R."/>
            <person name="Gladieux P."/>
            <person name="Hiltunen Thoren M."/>
            <person name="Johannesson H."/>
        </authorList>
    </citation>
    <scope>NUCLEOTIDE SEQUENCE</scope>
    <source>
        <strain evidence="10">CBS 359.72</strain>
    </source>
</reference>
<keyword evidence="11" id="KW-1185">Reference proteome</keyword>
<evidence type="ECO:0000256" key="8">
    <source>
        <dbReference type="SAM" id="MobiDB-lite"/>
    </source>
</evidence>
<protein>
    <recommendedName>
        <fullName evidence="6">rRNA methyltransferase 2, mitochondrial</fullName>
    </recommendedName>
</protein>
<feature type="compositionally biased region" description="Basic and acidic residues" evidence="8">
    <location>
        <begin position="816"/>
        <end position="837"/>
    </location>
</feature>
<evidence type="ECO:0000256" key="5">
    <source>
        <dbReference type="ARBA" id="ARBA00022691"/>
    </source>
</evidence>
<evidence type="ECO:0000256" key="6">
    <source>
        <dbReference type="ARBA" id="ARBA00041184"/>
    </source>
</evidence>
<proteinExistence type="inferred from homology"/>
<keyword evidence="7" id="KW-0175">Coiled coil</keyword>
<feature type="region of interest" description="Disordered" evidence="8">
    <location>
        <begin position="816"/>
        <end position="897"/>
    </location>
</feature>
<dbReference type="SUPFAM" id="SSF53335">
    <property type="entry name" value="S-adenosyl-L-methionine-dependent methyltransferases"/>
    <property type="match status" value="1"/>
</dbReference>
<feature type="compositionally biased region" description="Basic and acidic residues" evidence="8">
    <location>
        <begin position="270"/>
        <end position="284"/>
    </location>
</feature>
<dbReference type="PANTHER" id="PTHR10920:SF18">
    <property type="entry name" value="RRNA METHYLTRANSFERASE 2, MITOCHONDRIAL"/>
    <property type="match status" value="1"/>
</dbReference>
<feature type="compositionally biased region" description="Low complexity" evidence="8">
    <location>
        <begin position="568"/>
        <end position="578"/>
    </location>
</feature>
<feature type="region of interest" description="Disordered" evidence="8">
    <location>
        <begin position="453"/>
        <end position="609"/>
    </location>
</feature>
<dbReference type="Gene3D" id="3.40.50.150">
    <property type="entry name" value="Vaccinia Virus protein VP39"/>
    <property type="match status" value="1"/>
</dbReference>
<dbReference type="EMBL" id="MU857620">
    <property type="protein sequence ID" value="KAK4249759.1"/>
    <property type="molecule type" value="Genomic_DNA"/>
</dbReference>
<keyword evidence="2" id="KW-0698">rRNA processing</keyword>
<reference evidence="10" key="2">
    <citation type="submission" date="2023-05" db="EMBL/GenBank/DDBJ databases">
        <authorList>
            <consortium name="Lawrence Berkeley National Laboratory"/>
            <person name="Steindorff A."/>
            <person name="Hensen N."/>
            <person name="Bonometti L."/>
            <person name="Westerberg I."/>
            <person name="Brannstrom I.O."/>
            <person name="Guillou S."/>
            <person name="Cros-Aarteil S."/>
            <person name="Calhoun S."/>
            <person name="Haridas S."/>
            <person name="Kuo A."/>
            <person name="Mondo S."/>
            <person name="Pangilinan J."/>
            <person name="Riley R."/>
            <person name="Labutti K."/>
            <person name="Andreopoulos B."/>
            <person name="Lipzen A."/>
            <person name="Chen C."/>
            <person name="Yanf M."/>
            <person name="Daum C."/>
            <person name="Ng V."/>
            <person name="Clum A."/>
            <person name="Ohm R."/>
            <person name="Martin F."/>
            <person name="Silar P."/>
            <person name="Natvig D."/>
            <person name="Lalanne C."/>
            <person name="Gautier V."/>
            <person name="Ament-Velasquez S.L."/>
            <person name="Kruys A."/>
            <person name="Hutchinson M.I."/>
            <person name="Powell A.J."/>
            <person name="Barry K."/>
            <person name="Miller A.N."/>
            <person name="Grigoriev I.V."/>
            <person name="Debuchy R."/>
            <person name="Gladieux P."/>
            <person name="Thoren M.H."/>
            <person name="Johannesson H."/>
        </authorList>
    </citation>
    <scope>NUCLEOTIDE SEQUENCE</scope>
    <source>
        <strain evidence="10">CBS 359.72</strain>
    </source>
</reference>
<organism evidence="10 11">
    <name type="scientific">Corynascus novoguineensis</name>
    <dbReference type="NCBI Taxonomy" id="1126955"/>
    <lineage>
        <taxon>Eukaryota</taxon>
        <taxon>Fungi</taxon>
        <taxon>Dikarya</taxon>
        <taxon>Ascomycota</taxon>
        <taxon>Pezizomycotina</taxon>
        <taxon>Sordariomycetes</taxon>
        <taxon>Sordariomycetidae</taxon>
        <taxon>Sordariales</taxon>
        <taxon>Chaetomiaceae</taxon>
        <taxon>Corynascus</taxon>
    </lineage>
</organism>
<dbReference type="InterPro" id="IPR015507">
    <property type="entry name" value="rRNA-MeTfrase_E"/>
</dbReference>
<gene>
    <name evidence="10" type="ORF">C7999DRAFT_39241</name>
</gene>
<dbReference type="HAMAP" id="MF_01547">
    <property type="entry name" value="RNA_methyltr_E"/>
    <property type="match status" value="1"/>
</dbReference>
<keyword evidence="5" id="KW-0949">S-adenosyl-L-methionine</keyword>
<keyword evidence="4" id="KW-0808">Transferase</keyword>
<dbReference type="Proteomes" id="UP001303647">
    <property type="component" value="Unassembled WGS sequence"/>
</dbReference>
<dbReference type="Pfam" id="PF01728">
    <property type="entry name" value="FtsJ"/>
    <property type="match status" value="1"/>
</dbReference>
<dbReference type="PANTHER" id="PTHR10920">
    <property type="entry name" value="RIBOSOMAL RNA METHYLTRANSFERASE"/>
    <property type="match status" value="1"/>
</dbReference>
<comment type="caution">
    <text evidence="10">The sequence shown here is derived from an EMBL/GenBank/DDBJ whole genome shotgun (WGS) entry which is preliminary data.</text>
</comment>
<feature type="compositionally biased region" description="Polar residues" evidence="8">
    <location>
        <begin position="512"/>
        <end position="524"/>
    </location>
</feature>
<accession>A0AAN7CWU9</accession>